<protein>
    <submittedName>
        <fullName evidence="1">Uncharacterized protein</fullName>
    </submittedName>
</protein>
<evidence type="ECO:0000313" key="2">
    <source>
        <dbReference type="Proteomes" id="UP001295462"/>
    </source>
</evidence>
<gene>
    <name evidence="1" type="ORF">THF1A12_10239</name>
</gene>
<name>A0AAU9QEW1_9VIBR</name>
<comment type="caution">
    <text evidence="1">The sequence shown here is derived from an EMBL/GenBank/DDBJ whole genome shotgun (WGS) entry which is preliminary data.</text>
</comment>
<dbReference type="EMBL" id="CAKMUD010000001">
    <property type="protein sequence ID" value="CAH1564117.1"/>
    <property type="molecule type" value="Genomic_DNA"/>
</dbReference>
<evidence type="ECO:0000313" key="1">
    <source>
        <dbReference type="EMBL" id="CAH1564117.1"/>
    </source>
</evidence>
<dbReference type="Proteomes" id="UP001295462">
    <property type="component" value="Unassembled WGS sequence"/>
</dbReference>
<proteinExistence type="predicted"/>
<sequence>MALNTVKLDKNDTDHLLDKIPKYNVKPQGRNTQPVTKLWEH</sequence>
<accession>A0AAU9QEW1</accession>
<dbReference type="AlphaFoldDB" id="A0AAU9QEW1"/>
<reference evidence="1" key="1">
    <citation type="submission" date="2022-01" db="EMBL/GenBank/DDBJ databases">
        <authorList>
            <person name="Lagorce A."/>
        </authorList>
    </citation>
    <scope>NUCLEOTIDE SEQUENCE</scope>
    <source>
        <strain evidence="1">Th15_F1_A12</strain>
    </source>
</reference>
<organism evidence="1 2">
    <name type="scientific">Vibrio jasicida</name>
    <dbReference type="NCBI Taxonomy" id="766224"/>
    <lineage>
        <taxon>Bacteria</taxon>
        <taxon>Pseudomonadati</taxon>
        <taxon>Pseudomonadota</taxon>
        <taxon>Gammaproteobacteria</taxon>
        <taxon>Vibrionales</taxon>
        <taxon>Vibrionaceae</taxon>
        <taxon>Vibrio</taxon>
    </lineage>
</organism>